<keyword evidence="2" id="KW-0175">Coiled coil</keyword>
<protein>
    <submittedName>
        <fullName evidence="3">Aminopeptidase</fullName>
    </submittedName>
</protein>
<dbReference type="SUPFAM" id="SSF144052">
    <property type="entry name" value="Thermophilic metalloprotease-like"/>
    <property type="match status" value="1"/>
</dbReference>
<name>A0A1M6DFL9_9CLOT</name>
<dbReference type="InterPro" id="IPR052170">
    <property type="entry name" value="M29_Exopeptidase"/>
</dbReference>
<evidence type="ECO:0000313" key="3">
    <source>
        <dbReference type="EMBL" id="SHI72066.1"/>
    </source>
</evidence>
<accession>A0A1M6DFL9</accession>
<gene>
    <name evidence="3" type="ORF">SAMN05444401_1455</name>
</gene>
<dbReference type="OrthoDB" id="9803993at2"/>
<dbReference type="Proteomes" id="UP000184080">
    <property type="component" value="Unassembled WGS sequence"/>
</dbReference>
<dbReference type="RefSeq" id="WP_073004995.1">
    <property type="nucleotide sequence ID" value="NZ_FQZO01000001.1"/>
</dbReference>
<keyword evidence="1" id="KW-0479">Metal-binding</keyword>
<keyword evidence="4" id="KW-1185">Reference proteome</keyword>
<keyword evidence="3" id="KW-0031">Aminopeptidase</keyword>
<sequence length="345" mass="39213">MNFTEVIPNMVSGFEIKKGSIVLLNFWGENSDLNILDKFALEIAKAGAVPIRWQQSREFIKTYFEEVSQEYLDFPDKYFEVFKLADSVIDIFMYGPAPHKNFPKEKLPLYGAYMRKLFTAIAEGKELFIQVRIPTEENALEEGIDYEVYKKSMYNALSVDFKKLKEECRNLIKKLNGKNKVTIYSGDNRILTFSLKNRKWHKDDGNGDIPCGEVFIAPIEHSAEGEILIPQVTLEGEKLINVLLEFKAGNLINCSSKELLEFIKKFPGDSDILAEFGIGLNDNIKEVIGSTVMDEKCKGTAHVAVGMNDMFGGKNSSKLHMDFIFSPMKIEIDNKVLMKDSKILL</sequence>
<dbReference type="InterPro" id="IPR000787">
    <property type="entry name" value="Peptidase_M29"/>
</dbReference>
<dbReference type="EMBL" id="FQZO01000001">
    <property type="protein sequence ID" value="SHI72066.1"/>
    <property type="molecule type" value="Genomic_DNA"/>
</dbReference>
<dbReference type="PANTHER" id="PTHR34448">
    <property type="entry name" value="AMINOPEPTIDASE"/>
    <property type="match status" value="1"/>
</dbReference>
<dbReference type="GO" id="GO:0006508">
    <property type="term" value="P:proteolysis"/>
    <property type="evidence" value="ECO:0007669"/>
    <property type="project" value="InterPro"/>
</dbReference>
<keyword evidence="3" id="KW-0378">Hydrolase</keyword>
<dbReference type="GO" id="GO:0046872">
    <property type="term" value="F:metal ion binding"/>
    <property type="evidence" value="ECO:0007669"/>
    <property type="project" value="UniProtKB-KW"/>
</dbReference>
<feature type="coiled-coil region" evidence="2">
    <location>
        <begin position="154"/>
        <end position="181"/>
    </location>
</feature>
<keyword evidence="3" id="KW-0645">Protease</keyword>
<dbReference type="PANTHER" id="PTHR34448:SF1">
    <property type="entry name" value="BLL6088 PROTEIN"/>
    <property type="match status" value="1"/>
</dbReference>
<dbReference type="GO" id="GO:0004177">
    <property type="term" value="F:aminopeptidase activity"/>
    <property type="evidence" value="ECO:0007669"/>
    <property type="project" value="UniProtKB-KW"/>
</dbReference>
<evidence type="ECO:0000256" key="1">
    <source>
        <dbReference type="ARBA" id="ARBA00022723"/>
    </source>
</evidence>
<organism evidence="3 4">
    <name type="scientific">Clostridium amylolyticum</name>
    <dbReference type="NCBI Taxonomy" id="1121298"/>
    <lineage>
        <taxon>Bacteria</taxon>
        <taxon>Bacillati</taxon>
        <taxon>Bacillota</taxon>
        <taxon>Clostridia</taxon>
        <taxon>Eubacteriales</taxon>
        <taxon>Clostridiaceae</taxon>
        <taxon>Clostridium</taxon>
    </lineage>
</organism>
<reference evidence="3 4" key="1">
    <citation type="submission" date="2016-11" db="EMBL/GenBank/DDBJ databases">
        <authorList>
            <person name="Jaros S."/>
            <person name="Januszkiewicz K."/>
            <person name="Wedrychowicz H."/>
        </authorList>
    </citation>
    <scope>NUCLEOTIDE SEQUENCE [LARGE SCALE GENOMIC DNA]</scope>
    <source>
        <strain evidence="3 4">DSM 21864</strain>
    </source>
</reference>
<dbReference type="Pfam" id="PF02073">
    <property type="entry name" value="Peptidase_M29"/>
    <property type="match status" value="1"/>
</dbReference>
<proteinExistence type="predicted"/>
<dbReference type="STRING" id="1121298.SAMN05444401_1455"/>
<dbReference type="AlphaFoldDB" id="A0A1M6DFL9"/>
<evidence type="ECO:0000256" key="2">
    <source>
        <dbReference type="SAM" id="Coils"/>
    </source>
</evidence>
<evidence type="ECO:0000313" key="4">
    <source>
        <dbReference type="Proteomes" id="UP000184080"/>
    </source>
</evidence>